<evidence type="ECO:0000313" key="2">
    <source>
        <dbReference type="EMBL" id="OAF69962.1"/>
    </source>
</evidence>
<protein>
    <submittedName>
        <fullName evidence="2">Uncharacterized protein</fullName>
    </submittedName>
</protein>
<evidence type="ECO:0000256" key="1">
    <source>
        <dbReference type="SAM" id="Phobius"/>
    </source>
</evidence>
<name>A0A177B8G9_9BILA</name>
<organism evidence="2 3">
    <name type="scientific">Intoshia linei</name>
    <dbReference type="NCBI Taxonomy" id="1819745"/>
    <lineage>
        <taxon>Eukaryota</taxon>
        <taxon>Metazoa</taxon>
        <taxon>Spiralia</taxon>
        <taxon>Lophotrochozoa</taxon>
        <taxon>Mesozoa</taxon>
        <taxon>Orthonectida</taxon>
        <taxon>Rhopaluridae</taxon>
        <taxon>Intoshia</taxon>
    </lineage>
</organism>
<gene>
    <name evidence="2" type="ORF">A3Q56_02305</name>
</gene>
<keyword evidence="1" id="KW-0812">Transmembrane</keyword>
<feature type="transmembrane region" description="Helical" evidence="1">
    <location>
        <begin position="39"/>
        <end position="61"/>
    </location>
</feature>
<evidence type="ECO:0000313" key="3">
    <source>
        <dbReference type="Proteomes" id="UP000078046"/>
    </source>
</evidence>
<dbReference type="AlphaFoldDB" id="A0A177B8G9"/>
<keyword evidence="3" id="KW-1185">Reference proteome</keyword>
<dbReference type="Proteomes" id="UP000078046">
    <property type="component" value="Unassembled WGS sequence"/>
</dbReference>
<dbReference type="EMBL" id="LWCA01000206">
    <property type="protein sequence ID" value="OAF69962.1"/>
    <property type="molecule type" value="Genomic_DNA"/>
</dbReference>
<keyword evidence="1" id="KW-1133">Transmembrane helix</keyword>
<reference evidence="2 3" key="1">
    <citation type="submission" date="2016-04" db="EMBL/GenBank/DDBJ databases">
        <title>The genome of Intoshia linei affirms orthonectids as highly simplified spiralians.</title>
        <authorList>
            <person name="Mikhailov K.V."/>
            <person name="Slusarev G.S."/>
            <person name="Nikitin M.A."/>
            <person name="Logacheva M.D."/>
            <person name="Penin A."/>
            <person name="Aleoshin V."/>
            <person name="Panchin Y.V."/>
        </authorList>
    </citation>
    <scope>NUCLEOTIDE SEQUENCE [LARGE SCALE GENOMIC DNA]</scope>
    <source>
        <strain evidence="2">Intl2013</strain>
        <tissue evidence="2">Whole animal</tissue>
    </source>
</reference>
<keyword evidence="1" id="KW-0472">Membrane</keyword>
<accession>A0A177B8G9</accession>
<sequence>MTINGVNSTDHRIRHSEFLTFYGEEKNVVFFHDITRLTYYMNVIMDAICTYGAMVSIYRFIFQKPKKGLIDSQTKFQTIVMFYSTESKENYENRQMFETH</sequence>
<comment type="caution">
    <text evidence="2">The sequence shown here is derived from an EMBL/GenBank/DDBJ whole genome shotgun (WGS) entry which is preliminary data.</text>
</comment>
<proteinExistence type="predicted"/>